<proteinExistence type="inferred from homology"/>
<comment type="similarity">
    <text evidence="2 6">Belongs to the pecanex family.</text>
</comment>
<accession>A0ABM0REN5</accession>
<evidence type="ECO:0000256" key="7">
    <source>
        <dbReference type="SAM" id="MobiDB-lite"/>
    </source>
</evidence>
<keyword evidence="5" id="KW-0472">Membrane</keyword>
<dbReference type="RefSeq" id="XP_008579076.1">
    <property type="nucleotide sequence ID" value="XM_008580854.1"/>
</dbReference>
<gene>
    <name evidence="10" type="primary">PCNXL2</name>
</gene>
<keyword evidence="4" id="KW-1133">Transmembrane helix</keyword>
<dbReference type="GeneID" id="103597053"/>
<evidence type="ECO:0000256" key="1">
    <source>
        <dbReference type="ARBA" id="ARBA00004141"/>
    </source>
</evidence>
<keyword evidence="9" id="KW-1185">Reference proteome</keyword>
<dbReference type="PANTHER" id="PTHR12372:SF5">
    <property type="entry name" value="PECANEX-LIKE PROTEIN 2"/>
    <property type="match status" value="1"/>
</dbReference>
<dbReference type="PANTHER" id="PTHR12372">
    <property type="entry name" value="PECANEX"/>
    <property type="match status" value="1"/>
</dbReference>
<organism evidence="9 10">
    <name type="scientific">Galeopterus variegatus</name>
    <name type="common">Malayan flying lemur</name>
    <name type="synonym">Cynocephalus variegatus</name>
    <dbReference type="NCBI Taxonomy" id="482537"/>
    <lineage>
        <taxon>Eukaryota</taxon>
        <taxon>Metazoa</taxon>
        <taxon>Chordata</taxon>
        <taxon>Craniata</taxon>
        <taxon>Vertebrata</taxon>
        <taxon>Euteleostomi</taxon>
        <taxon>Mammalia</taxon>
        <taxon>Eutheria</taxon>
        <taxon>Euarchontoglires</taxon>
        <taxon>Dermoptera</taxon>
        <taxon>Cynocephalidae</taxon>
        <taxon>Galeopterus</taxon>
    </lineage>
</organism>
<evidence type="ECO:0000313" key="9">
    <source>
        <dbReference type="Proteomes" id="UP000694923"/>
    </source>
</evidence>
<feature type="compositionally biased region" description="Polar residues" evidence="7">
    <location>
        <begin position="718"/>
        <end position="736"/>
    </location>
</feature>
<feature type="region of interest" description="Disordered" evidence="7">
    <location>
        <begin position="698"/>
        <end position="763"/>
    </location>
</feature>
<evidence type="ECO:0000259" key="8">
    <source>
        <dbReference type="Pfam" id="PF05041"/>
    </source>
</evidence>
<evidence type="ECO:0000256" key="2">
    <source>
        <dbReference type="ARBA" id="ARBA00010170"/>
    </source>
</evidence>
<evidence type="ECO:0000256" key="3">
    <source>
        <dbReference type="ARBA" id="ARBA00022692"/>
    </source>
</evidence>
<reference evidence="10" key="1">
    <citation type="submission" date="2025-08" db="UniProtKB">
        <authorList>
            <consortium name="RefSeq"/>
        </authorList>
    </citation>
    <scope>IDENTIFICATION</scope>
</reference>
<evidence type="ECO:0000256" key="5">
    <source>
        <dbReference type="ARBA" id="ARBA00023136"/>
    </source>
</evidence>
<dbReference type="InterPro" id="IPR007735">
    <property type="entry name" value="Pecanex_C"/>
</dbReference>
<evidence type="ECO:0000256" key="6">
    <source>
        <dbReference type="RuleBase" id="RU367089"/>
    </source>
</evidence>
<sequence length="763" mass="87367">MWFERLYVWLQCFEKYILYPAIILNALTIDAFLISNYRRLGTHWDIFLMISAGMKLLRTSFCNPVHQFVNLTFTVIFFHFDYKDISESFLLDFFMVSILFSKLRELLQKLQFVMTYVAPWQMAWGSSFHVFAQLFAIPHSALLFFQTFATSVFSTPLSPFLGSVIFLTSYVRPVKFWEKNYNTRPVDNSNTRLAVQIERDPGGDDNNLNSIFYEHLTRTLQESLCGDLLLGRWGNYSAGDCFILASDDLNAFVHLIEIGNGLVTFQLRGLEFRGTYCQQREVEAILEGNEDDRGCCCCQAGHLPHLLSCNAAFHLRWLTWEITRTQYILEGYSILDNNAATMLQVFDLRRVLVRYYVQSIIYYMVTSPKLLSWIKNESLLKSLQPFAKWHYIERDLAMLNINIDDDYVPCLQGITRASFCNVYLEWIQYCARKRQEPSQTLDCDEDSALVTLSFALCILGRRALAAAAHNMAISLDSFLYGLHALFKGDFRITARDEWVFADMDLLHKVVAPAVRMSLKLHQDQFTCPDEYEDPVVLYDAIQSFEGKVVICHEGDPAWRGAVLSNREELLTLRHVVDEGVDEYKVLMLHRGFLSFKVIKVNKECVRGLWAGQQQELIFLRNRNPERGSIQNNKQVLRNLINSSCDQPLGYPMYVSPLTTSYLGTHRQLKDVWGRSVTLDGIRTWFRTKWLRVRKDCSAGQHGGGNIEDVDGGRGPSAGGNQESSTEQPRTGGSQRWASPREGTPRTGGCGGATRSLIKAHLVP</sequence>
<evidence type="ECO:0000313" key="10">
    <source>
        <dbReference type="RefSeq" id="XP_008579076.1"/>
    </source>
</evidence>
<dbReference type="Proteomes" id="UP000694923">
    <property type="component" value="Unplaced"/>
</dbReference>
<protein>
    <recommendedName>
        <fullName evidence="6">Pecanex-like protein</fullName>
    </recommendedName>
</protein>
<feature type="domain" description="Pecanex C-terminal" evidence="8">
    <location>
        <begin position="442"/>
        <end position="667"/>
    </location>
</feature>
<comment type="subcellular location">
    <subcellularLocation>
        <location evidence="1 6">Membrane</location>
        <topology evidence="1 6">Multi-pass membrane protein</topology>
    </subcellularLocation>
</comment>
<dbReference type="InterPro" id="IPR039797">
    <property type="entry name" value="Pecanex"/>
</dbReference>
<name>A0ABM0REN5_GALVR</name>
<evidence type="ECO:0000256" key="4">
    <source>
        <dbReference type="ARBA" id="ARBA00022989"/>
    </source>
</evidence>
<dbReference type="Pfam" id="PF05041">
    <property type="entry name" value="Pecanex_C"/>
    <property type="match status" value="1"/>
</dbReference>
<keyword evidence="3" id="KW-0812">Transmembrane</keyword>